<dbReference type="PANTHER" id="PTHR36573">
    <property type="entry name" value="INTERMEMBRANE PHOSPHOLIPID TRANSPORT SYSTEM BINDING PROTEIN MLAC"/>
    <property type="match status" value="1"/>
</dbReference>
<keyword evidence="1" id="KW-0732">Signal</keyword>
<keyword evidence="3" id="KW-1185">Reference proteome</keyword>
<feature type="chain" id="PRO_5028905085" evidence="1">
    <location>
        <begin position="24"/>
        <end position="209"/>
    </location>
</feature>
<accession>A0A7H1N0J9</accession>
<evidence type="ECO:0000313" key="2">
    <source>
        <dbReference type="EMBL" id="QNT69235.1"/>
    </source>
</evidence>
<gene>
    <name evidence="2" type="ORF">HQ394_07690</name>
</gene>
<dbReference type="InterPro" id="IPR008869">
    <property type="entry name" value="MlaC/ttg2D"/>
</dbReference>
<organism evidence="2 3">
    <name type="scientific">Defluviicoccus vanus</name>
    <dbReference type="NCBI Taxonomy" id="111831"/>
    <lineage>
        <taxon>Bacteria</taxon>
        <taxon>Pseudomonadati</taxon>
        <taxon>Pseudomonadota</taxon>
        <taxon>Alphaproteobacteria</taxon>
        <taxon>Rhodospirillales</taxon>
        <taxon>Rhodospirillaceae</taxon>
        <taxon>Defluviicoccus</taxon>
    </lineage>
</organism>
<dbReference type="NCBIfam" id="TIGR03481">
    <property type="entry name" value="HpnM"/>
    <property type="match status" value="1"/>
</dbReference>
<proteinExistence type="predicted"/>
<dbReference type="PANTHER" id="PTHR36573:SF1">
    <property type="entry name" value="INTERMEMBRANE PHOSPHOLIPID TRANSPORT SYSTEM BINDING PROTEIN MLAC"/>
    <property type="match status" value="1"/>
</dbReference>
<evidence type="ECO:0000313" key="3">
    <source>
        <dbReference type="Proteomes" id="UP000516369"/>
    </source>
</evidence>
<dbReference type="Gene3D" id="3.10.450.710">
    <property type="entry name" value="Tgt2/MlaC"/>
    <property type="match status" value="1"/>
</dbReference>
<sequence length="209" mass="22777">MRPIFQLFALVMILLVPSGAAFAAAPKDSIESLHAVLLQAMKAGPSATVEARYALLKPKLDAIYDFRRMIEVAAGSTWANTDAATQSKLADAFARFSVMTYASRFSSYAGEEFRITGERPGPRDTVLVDTEIDRGANAQLAPGENRTVAISYVMAKTDDGWRIIDVILDQSISELALRRSEYSRTLRSGGADELIEVLNKKSDELAAAK</sequence>
<name>A0A7H1N0J9_9PROT</name>
<dbReference type="RefSeq" id="WP_190262740.1">
    <property type="nucleotide sequence ID" value="NZ_CP053923.1"/>
</dbReference>
<feature type="signal peptide" evidence="1">
    <location>
        <begin position="1"/>
        <end position="23"/>
    </location>
</feature>
<dbReference type="EMBL" id="CP053923">
    <property type="protein sequence ID" value="QNT69235.1"/>
    <property type="molecule type" value="Genomic_DNA"/>
</dbReference>
<dbReference type="Proteomes" id="UP000516369">
    <property type="component" value="Chromosome"/>
</dbReference>
<dbReference type="KEGG" id="dvn:HQ394_07690"/>
<dbReference type="AlphaFoldDB" id="A0A7H1N0J9"/>
<evidence type="ECO:0000256" key="1">
    <source>
        <dbReference type="SAM" id="SignalP"/>
    </source>
</evidence>
<reference evidence="2 3" key="1">
    <citation type="submission" date="2020-05" db="EMBL/GenBank/DDBJ databases">
        <title>Complete closed genome sequence of Defluviicoccus vanus.</title>
        <authorList>
            <person name="Bessarab I."/>
            <person name="Arumugam K."/>
            <person name="Maszenan A.M."/>
            <person name="Seviour R.J."/>
            <person name="Williams R.B."/>
        </authorList>
    </citation>
    <scope>NUCLEOTIDE SEQUENCE [LARGE SCALE GENOMIC DNA]</scope>
    <source>
        <strain evidence="2 3">Ben 114</strain>
    </source>
</reference>
<dbReference type="InterPro" id="IPR042245">
    <property type="entry name" value="Tgt2/MlaC_sf"/>
</dbReference>
<dbReference type="Pfam" id="PF05494">
    <property type="entry name" value="MlaC"/>
    <property type="match status" value="1"/>
</dbReference>
<dbReference type="InterPro" id="IPR017842">
    <property type="entry name" value="Hopanoid_biosyn-assoc_HpnM"/>
</dbReference>
<protein>
    <submittedName>
        <fullName evidence="2">ABC transporter substrate-binding protein</fullName>
    </submittedName>
</protein>